<keyword evidence="3" id="KW-1185">Reference proteome</keyword>
<protein>
    <submittedName>
        <fullName evidence="2">Glycosyltransferase</fullName>
    </submittedName>
</protein>
<accession>A0ABY7SQ89</accession>
<dbReference type="InterPro" id="IPR029044">
    <property type="entry name" value="Nucleotide-diphossugar_trans"/>
</dbReference>
<dbReference type="RefSeq" id="WP_271886882.1">
    <property type="nucleotide sequence ID" value="NZ_CP067137.1"/>
</dbReference>
<evidence type="ECO:0000313" key="3">
    <source>
        <dbReference type="Proteomes" id="UP001219349"/>
    </source>
</evidence>
<organism evidence="2 3">
    <name type="scientific">Paracoccus fistulariae</name>
    <dbReference type="NCBI Taxonomy" id="658446"/>
    <lineage>
        <taxon>Bacteria</taxon>
        <taxon>Pseudomonadati</taxon>
        <taxon>Pseudomonadota</taxon>
        <taxon>Alphaproteobacteria</taxon>
        <taxon>Rhodobacterales</taxon>
        <taxon>Paracoccaceae</taxon>
        <taxon>Paracoccus</taxon>
    </lineage>
</organism>
<proteinExistence type="predicted"/>
<dbReference type="EMBL" id="CP067137">
    <property type="protein sequence ID" value="WCR09210.1"/>
    <property type="molecule type" value="Genomic_DNA"/>
</dbReference>
<dbReference type="CDD" id="cd00761">
    <property type="entry name" value="Glyco_tranf_GTA_type"/>
    <property type="match status" value="1"/>
</dbReference>
<dbReference type="Proteomes" id="UP001219349">
    <property type="component" value="Plasmid p90204"/>
</dbReference>
<dbReference type="Gene3D" id="3.90.550.10">
    <property type="entry name" value="Spore Coat Polysaccharide Biosynthesis Protein SpsA, Chain A"/>
    <property type="match status" value="1"/>
</dbReference>
<gene>
    <name evidence="2" type="ORF">JHX87_18110</name>
</gene>
<dbReference type="PANTHER" id="PTHR43685">
    <property type="entry name" value="GLYCOSYLTRANSFERASE"/>
    <property type="match status" value="1"/>
</dbReference>
<name>A0ABY7SQ89_9RHOB</name>
<sequence>MAFVARVLAEQGRIGSANAIVSHVDSLKAEPPPLDTILRPRGVSVIMPTYKGAKRIGRALQSLAAQSIDRRKFEVVIVHNGPDDGTKEVVSAFRENYPTLNTIFAQSAPESAAAARNLGCSLAIFDHMTFLDDDDYLSKNFLEALLEQADGTSVVLSQIVDFDDQGEYESPINPKLLTTFSKERDLNVEDALSAGTALTMTCIKLFPSQMCEQVNFDVALDNGEDVVFWAEVLARFNPTIKLCPTENKAIYYRELRPGSISRPGLSFKFNVLDRLEVIRRIYNLSKRYRSGIFKDKIFTASSFIVAYLKEYPEDYNRILRMVLDSCPDYSANKYINERLSRSLVVSFCFAPWVDTAGVVAAKRMLTAGRPFDVISDNMKKFRNADNDLRKISHHLIGAQVELSSNTTSTLDPVGTMEFARKANENAKSLNKTRRYERMYSRVMWPASNFAAAAIKASLPEISWTAEFSDPMVTDIMSEKRPGKMDMSWLRESGVDDLIIQKGYPLLDSDSLMEWCEYLAYTLADQILFTNKNQRDYMLSQPWISSMKQAIIDRSQIAPHPTPPSEYYELENDEWRPSTQTVNIAYFGSFYKTRGLSSVFEALAVLDDDTKSKLHLDIYASYNKDLEEAILESGVIGSVTQREPLSYFAFLSRCKVYDYLLVNDAETKGIKPLNPYLPSKVSDYLGANVPFWALVEAGSPLSGMSLPNGSKVTALGNMEGYIKALTEMAAQK</sequence>
<evidence type="ECO:0000259" key="1">
    <source>
        <dbReference type="Pfam" id="PF00535"/>
    </source>
</evidence>
<keyword evidence="2" id="KW-0614">Plasmid</keyword>
<geneLocation type="plasmid" evidence="2 3">
    <name>p90204</name>
</geneLocation>
<evidence type="ECO:0000313" key="2">
    <source>
        <dbReference type="EMBL" id="WCR09210.1"/>
    </source>
</evidence>
<reference evidence="2 3" key="1">
    <citation type="submission" date="2021-01" db="EMBL/GenBank/DDBJ databases">
        <title>Biogeographic distribution of Paracoccus.</title>
        <authorList>
            <person name="Hollensteiner J."/>
            <person name="Leineberger J."/>
            <person name="Brinkhoff T."/>
            <person name="Daniel R."/>
        </authorList>
    </citation>
    <scope>NUCLEOTIDE SEQUENCE [LARGE SCALE GENOMIC DNA]</scope>
    <source>
        <strain evidence="2 3">KCTC 22803</strain>
        <plasmid evidence="2 3">p90204</plasmid>
    </source>
</reference>
<dbReference type="Pfam" id="PF00535">
    <property type="entry name" value="Glycos_transf_2"/>
    <property type="match status" value="1"/>
</dbReference>
<dbReference type="PANTHER" id="PTHR43685:SF2">
    <property type="entry name" value="GLYCOSYLTRANSFERASE 2-LIKE DOMAIN-CONTAINING PROTEIN"/>
    <property type="match status" value="1"/>
</dbReference>
<dbReference type="InterPro" id="IPR001173">
    <property type="entry name" value="Glyco_trans_2-like"/>
</dbReference>
<dbReference type="SUPFAM" id="SSF53448">
    <property type="entry name" value="Nucleotide-diphospho-sugar transferases"/>
    <property type="match status" value="1"/>
</dbReference>
<feature type="domain" description="Glycosyltransferase 2-like" evidence="1">
    <location>
        <begin position="44"/>
        <end position="178"/>
    </location>
</feature>
<dbReference type="InterPro" id="IPR050834">
    <property type="entry name" value="Glycosyltransf_2"/>
</dbReference>